<evidence type="ECO:0000259" key="4">
    <source>
        <dbReference type="Pfam" id="PF13579"/>
    </source>
</evidence>
<evidence type="ECO:0000313" key="6">
    <source>
        <dbReference type="Proteomes" id="UP000195787"/>
    </source>
</evidence>
<keyword evidence="6" id="KW-1185">Reference proteome</keyword>
<gene>
    <name evidence="5" type="ORF">CZ674_03765</name>
</gene>
<dbReference type="GO" id="GO:0016758">
    <property type="term" value="F:hexosyltransferase activity"/>
    <property type="evidence" value="ECO:0007669"/>
    <property type="project" value="TreeGrafter"/>
</dbReference>
<sequence length="413" mass="45627">MPDMHILLVTHYFAPENSAPTRRWAAFAERFIDHGHQVTVVAPPPHYPQGRVKDGLKQQYKPGSSAIEEYGANVFRTKYLQHRADIVSRTSDHLVAAYDSLGVAKRAAKQFGPPEVVIATAPGIPSLIAGRRIAKAFGAPLIVEMRDAWPDLVTHTAGLSGGGPKKWVKKIIHERITDWQLHSAQVVTTTQRFAEVLGERGVSSPVVIRNGTNIERYGNIGERTGNDRLHLLYMGNMGRSQGLHTVIEAAAKLKAQGVPIEVRFVGHGADKPRLRQLNKALGWPVEIRDQVEPNEVHEHYAWADSLIVSLRDWEPFEWTVPSKLYEALATGRHITGLLAGEAASVLRSARGGEVIEPGNADQLASFWRELANRPGLLKVSSSAVEWASEHANYDTLASRYLDLIEEIVAGCER</sequence>
<dbReference type="PANTHER" id="PTHR45947">
    <property type="entry name" value="SULFOQUINOVOSYL TRANSFERASE SQD2"/>
    <property type="match status" value="1"/>
</dbReference>
<dbReference type="GeneID" id="303172325"/>
<evidence type="ECO:0000256" key="3">
    <source>
        <dbReference type="ARBA" id="ARBA00022679"/>
    </source>
</evidence>
<accession>A0A1R4FBM6</accession>
<protein>
    <recommendedName>
        <fullName evidence="1">D-inositol 3-phosphate glycosyltransferase</fullName>
    </recommendedName>
</protein>
<evidence type="ECO:0000313" key="5">
    <source>
        <dbReference type="EMBL" id="SJM53370.1"/>
    </source>
</evidence>
<dbReference type="CDD" id="cd03794">
    <property type="entry name" value="GT4_WbuB-like"/>
    <property type="match status" value="1"/>
</dbReference>
<dbReference type="Gene3D" id="3.40.50.2000">
    <property type="entry name" value="Glycogen Phosphorylase B"/>
    <property type="match status" value="2"/>
</dbReference>
<evidence type="ECO:0000256" key="1">
    <source>
        <dbReference type="ARBA" id="ARBA00021292"/>
    </source>
</evidence>
<dbReference type="EMBL" id="FUHU01000020">
    <property type="protein sequence ID" value="SJM53370.1"/>
    <property type="molecule type" value="Genomic_DNA"/>
</dbReference>
<proteinExistence type="predicted"/>
<dbReference type="Pfam" id="PF13692">
    <property type="entry name" value="Glyco_trans_1_4"/>
    <property type="match status" value="1"/>
</dbReference>
<reference evidence="5 6" key="1">
    <citation type="submission" date="2017-02" db="EMBL/GenBank/DDBJ databases">
        <authorList>
            <person name="Peterson S.W."/>
        </authorList>
    </citation>
    <scope>NUCLEOTIDE SEQUENCE [LARGE SCALE GENOMIC DNA]</scope>
    <source>
        <strain evidence="5 6">LMG 22410</strain>
    </source>
</reference>
<organism evidence="5 6">
    <name type="scientific">Agrococcus casei LMG 22410</name>
    <dbReference type="NCBI Taxonomy" id="1255656"/>
    <lineage>
        <taxon>Bacteria</taxon>
        <taxon>Bacillati</taxon>
        <taxon>Actinomycetota</taxon>
        <taxon>Actinomycetes</taxon>
        <taxon>Micrococcales</taxon>
        <taxon>Microbacteriaceae</taxon>
        <taxon>Agrococcus</taxon>
    </lineage>
</organism>
<dbReference type="AlphaFoldDB" id="A0A1R4FBM6"/>
<name>A0A1R4FBM6_9MICO</name>
<keyword evidence="3 5" id="KW-0808">Transferase</keyword>
<dbReference type="Proteomes" id="UP000195787">
    <property type="component" value="Unassembled WGS sequence"/>
</dbReference>
<dbReference type="Pfam" id="PF13579">
    <property type="entry name" value="Glyco_trans_4_4"/>
    <property type="match status" value="1"/>
</dbReference>
<feature type="domain" description="Glycosyltransferase subfamily 4-like N-terminal" evidence="4">
    <location>
        <begin position="21"/>
        <end position="211"/>
    </location>
</feature>
<dbReference type="PANTHER" id="PTHR45947:SF3">
    <property type="entry name" value="SULFOQUINOVOSYL TRANSFERASE SQD2"/>
    <property type="match status" value="1"/>
</dbReference>
<keyword evidence="2 5" id="KW-0328">Glycosyltransferase</keyword>
<dbReference type="RefSeq" id="WP_234988410.1">
    <property type="nucleotide sequence ID" value="NZ_FUHU01000020.1"/>
</dbReference>
<dbReference type="InterPro" id="IPR050194">
    <property type="entry name" value="Glycosyltransferase_grp1"/>
</dbReference>
<dbReference type="GO" id="GO:1901137">
    <property type="term" value="P:carbohydrate derivative biosynthetic process"/>
    <property type="evidence" value="ECO:0007669"/>
    <property type="project" value="UniProtKB-ARBA"/>
</dbReference>
<evidence type="ECO:0000256" key="2">
    <source>
        <dbReference type="ARBA" id="ARBA00022676"/>
    </source>
</evidence>
<dbReference type="SUPFAM" id="SSF53756">
    <property type="entry name" value="UDP-Glycosyltransferase/glycogen phosphorylase"/>
    <property type="match status" value="1"/>
</dbReference>
<dbReference type="InterPro" id="IPR028098">
    <property type="entry name" value="Glyco_trans_4-like_N"/>
</dbReference>